<proteinExistence type="predicted"/>
<dbReference type="EMBL" id="HBUF01614021">
    <property type="protein sequence ID" value="CAG6779431.1"/>
    <property type="molecule type" value="Transcribed_RNA"/>
</dbReference>
<dbReference type="AlphaFoldDB" id="A0A8D9B922"/>
<protein>
    <submittedName>
        <fullName evidence="2">Uncharacterized protein</fullName>
    </submittedName>
</protein>
<feature type="transmembrane region" description="Helical" evidence="1">
    <location>
        <begin position="62"/>
        <end position="85"/>
    </location>
</feature>
<feature type="transmembrane region" description="Helical" evidence="1">
    <location>
        <begin position="20"/>
        <end position="42"/>
    </location>
</feature>
<keyword evidence="1" id="KW-0472">Membrane</keyword>
<sequence>MISHPILLILFYKIIIVPHLHLLFLLHFLILLLLLPLPSLLFASKQHFSLLLLLRSISPLSVFISIPSCYLLSLYSLPVPLLFIYQRAKQSSNSLNNFRVYLGVWCLVF</sequence>
<keyword evidence="1" id="KW-1133">Transmembrane helix</keyword>
<organism evidence="2">
    <name type="scientific">Cacopsylla melanoneura</name>
    <dbReference type="NCBI Taxonomy" id="428564"/>
    <lineage>
        <taxon>Eukaryota</taxon>
        <taxon>Metazoa</taxon>
        <taxon>Ecdysozoa</taxon>
        <taxon>Arthropoda</taxon>
        <taxon>Hexapoda</taxon>
        <taxon>Insecta</taxon>
        <taxon>Pterygota</taxon>
        <taxon>Neoptera</taxon>
        <taxon>Paraneoptera</taxon>
        <taxon>Hemiptera</taxon>
        <taxon>Sternorrhyncha</taxon>
        <taxon>Psylloidea</taxon>
        <taxon>Psyllidae</taxon>
        <taxon>Psyllinae</taxon>
        <taxon>Cacopsylla</taxon>
    </lineage>
</organism>
<evidence type="ECO:0000313" key="2">
    <source>
        <dbReference type="EMBL" id="CAG6779431.1"/>
    </source>
</evidence>
<accession>A0A8D9B922</accession>
<keyword evidence="1" id="KW-0812">Transmembrane</keyword>
<name>A0A8D9B922_9HEMI</name>
<reference evidence="2" key="1">
    <citation type="submission" date="2021-05" db="EMBL/GenBank/DDBJ databases">
        <authorList>
            <person name="Alioto T."/>
            <person name="Alioto T."/>
            <person name="Gomez Garrido J."/>
        </authorList>
    </citation>
    <scope>NUCLEOTIDE SEQUENCE</scope>
</reference>
<evidence type="ECO:0000256" key="1">
    <source>
        <dbReference type="SAM" id="Phobius"/>
    </source>
</evidence>